<dbReference type="EMBL" id="UYRT01081278">
    <property type="protein sequence ID" value="VDN24186.1"/>
    <property type="molecule type" value="Genomic_DNA"/>
</dbReference>
<reference evidence="2 3" key="2">
    <citation type="submission" date="2018-11" db="EMBL/GenBank/DDBJ databases">
        <authorList>
            <consortium name="Pathogen Informatics"/>
        </authorList>
    </citation>
    <scope>NUCLEOTIDE SEQUENCE [LARGE SCALE GENOMIC DNA]</scope>
</reference>
<dbReference type="PANTHER" id="PTHR10953:SF29">
    <property type="entry name" value="NEDD8-ACTIVATING ENZYME E1 REGULATORY SUBUNIT"/>
    <property type="match status" value="1"/>
</dbReference>
<dbReference type="AlphaFoldDB" id="A0A183E0G1"/>
<protein>
    <submittedName>
        <fullName evidence="4">ThiF domain-containing protein</fullName>
    </submittedName>
</protein>
<dbReference type="WBParaSite" id="GPUH_0001447101-mRNA-1">
    <property type="protein sequence ID" value="GPUH_0001447101-mRNA-1"/>
    <property type="gene ID" value="GPUH_0001447101"/>
</dbReference>
<dbReference type="Gene3D" id="3.40.50.720">
    <property type="entry name" value="NAD(P)-binding Rossmann-like Domain"/>
    <property type="match status" value="1"/>
</dbReference>
<evidence type="ECO:0000259" key="1">
    <source>
        <dbReference type="Pfam" id="PF00899"/>
    </source>
</evidence>
<organism evidence="4">
    <name type="scientific">Gongylonema pulchrum</name>
    <dbReference type="NCBI Taxonomy" id="637853"/>
    <lineage>
        <taxon>Eukaryota</taxon>
        <taxon>Metazoa</taxon>
        <taxon>Ecdysozoa</taxon>
        <taxon>Nematoda</taxon>
        <taxon>Chromadorea</taxon>
        <taxon>Rhabditida</taxon>
        <taxon>Spirurina</taxon>
        <taxon>Spiruromorpha</taxon>
        <taxon>Spiruroidea</taxon>
        <taxon>Gongylonematidae</taxon>
        <taxon>Gongylonema</taxon>
    </lineage>
</organism>
<evidence type="ECO:0000313" key="4">
    <source>
        <dbReference type="WBParaSite" id="GPUH_0001447101-mRNA-1"/>
    </source>
</evidence>
<dbReference type="SUPFAM" id="SSF69572">
    <property type="entry name" value="Activating enzymes of the ubiquitin-like proteins"/>
    <property type="match status" value="1"/>
</dbReference>
<gene>
    <name evidence="2" type="ORF">GPUH_LOCUS14450</name>
</gene>
<proteinExistence type="predicted"/>
<dbReference type="InterPro" id="IPR035985">
    <property type="entry name" value="Ubiquitin-activating_enz"/>
</dbReference>
<dbReference type="InterPro" id="IPR000594">
    <property type="entry name" value="ThiF_NAD_FAD-bd"/>
</dbReference>
<sequence>MQKDVRYDRQIRLWGDEGQSRIENANICVLGSSALACEIMKNLVLAGIRSVQIVDAARIVAPDFGSNFFLDGEIGEPRAKAVVKLLKVYFNSVFTESSGRTPLSTSL</sequence>
<evidence type="ECO:0000313" key="2">
    <source>
        <dbReference type="EMBL" id="VDN24186.1"/>
    </source>
</evidence>
<evidence type="ECO:0000313" key="3">
    <source>
        <dbReference type="Proteomes" id="UP000271098"/>
    </source>
</evidence>
<feature type="domain" description="THIF-type NAD/FAD binding fold" evidence="1">
    <location>
        <begin position="7"/>
        <end position="89"/>
    </location>
</feature>
<keyword evidence="3" id="KW-1185">Reference proteome</keyword>
<dbReference type="GO" id="GO:0019781">
    <property type="term" value="F:NEDD8 activating enzyme activity"/>
    <property type="evidence" value="ECO:0007669"/>
    <property type="project" value="TreeGrafter"/>
</dbReference>
<reference evidence="4" key="1">
    <citation type="submission" date="2016-06" db="UniProtKB">
        <authorList>
            <consortium name="WormBaseParasite"/>
        </authorList>
    </citation>
    <scope>IDENTIFICATION</scope>
</reference>
<dbReference type="GO" id="GO:0045116">
    <property type="term" value="P:protein neddylation"/>
    <property type="evidence" value="ECO:0007669"/>
    <property type="project" value="TreeGrafter"/>
</dbReference>
<dbReference type="InterPro" id="IPR045886">
    <property type="entry name" value="ThiF/MoeB/HesA"/>
</dbReference>
<name>A0A183E0G1_9BILA</name>
<accession>A0A183E0G1</accession>
<dbReference type="PANTHER" id="PTHR10953">
    <property type="entry name" value="UBIQUITIN-ACTIVATING ENZYME E1"/>
    <property type="match status" value="1"/>
</dbReference>
<dbReference type="Proteomes" id="UP000271098">
    <property type="component" value="Unassembled WGS sequence"/>
</dbReference>
<dbReference type="OrthoDB" id="1708823at2759"/>
<dbReference type="GO" id="GO:0005737">
    <property type="term" value="C:cytoplasm"/>
    <property type="evidence" value="ECO:0007669"/>
    <property type="project" value="TreeGrafter"/>
</dbReference>
<dbReference type="Pfam" id="PF00899">
    <property type="entry name" value="ThiF"/>
    <property type="match status" value="1"/>
</dbReference>